<dbReference type="Proteomes" id="UP001152523">
    <property type="component" value="Unassembled WGS sequence"/>
</dbReference>
<name>A0AAV0D1U7_9ASTE</name>
<dbReference type="AlphaFoldDB" id="A0AAV0D1U7"/>
<evidence type="ECO:0000313" key="1">
    <source>
        <dbReference type="EMBL" id="CAH9088289.1"/>
    </source>
</evidence>
<comment type="caution">
    <text evidence="1">The sequence shown here is derived from an EMBL/GenBank/DDBJ whole genome shotgun (WGS) entry which is preliminary data.</text>
</comment>
<proteinExistence type="predicted"/>
<gene>
    <name evidence="1" type="ORF">CEPIT_LOCUS10416</name>
</gene>
<organism evidence="1 2">
    <name type="scientific">Cuscuta epithymum</name>
    <dbReference type="NCBI Taxonomy" id="186058"/>
    <lineage>
        <taxon>Eukaryota</taxon>
        <taxon>Viridiplantae</taxon>
        <taxon>Streptophyta</taxon>
        <taxon>Embryophyta</taxon>
        <taxon>Tracheophyta</taxon>
        <taxon>Spermatophyta</taxon>
        <taxon>Magnoliopsida</taxon>
        <taxon>eudicotyledons</taxon>
        <taxon>Gunneridae</taxon>
        <taxon>Pentapetalae</taxon>
        <taxon>asterids</taxon>
        <taxon>lamiids</taxon>
        <taxon>Solanales</taxon>
        <taxon>Convolvulaceae</taxon>
        <taxon>Cuscuteae</taxon>
        <taxon>Cuscuta</taxon>
        <taxon>Cuscuta subgen. Cuscuta</taxon>
    </lineage>
</organism>
<keyword evidence="2" id="KW-1185">Reference proteome</keyword>
<reference evidence="1" key="1">
    <citation type="submission" date="2022-07" db="EMBL/GenBank/DDBJ databases">
        <authorList>
            <person name="Macas J."/>
            <person name="Novak P."/>
            <person name="Neumann P."/>
        </authorList>
    </citation>
    <scope>NUCLEOTIDE SEQUENCE</scope>
</reference>
<accession>A0AAV0D1U7</accession>
<protein>
    <submittedName>
        <fullName evidence="1">Uncharacterized protein</fullName>
    </submittedName>
</protein>
<evidence type="ECO:0000313" key="2">
    <source>
        <dbReference type="Proteomes" id="UP001152523"/>
    </source>
</evidence>
<dbReference type="EMBL" id="CAMAPF010000059">
    <property type="protein sequence ID" value="CAH9088289.1"/>
    <property type="molecule type" value="Genomic_DNA"/>
</dbReference>
<sequence length="105" mass="12101">MGLLHSRTPLSRNHSLTQELSSRLSLSLLEESLSRISLFMPSHGSYLMPPQMYKRYFTNKWVAHITLSIYETTSLTHTSLKQALTHSRALLKDLSLSHHLRRLSL</sequence>